<evidence type="ECO:0000256" key="5">
    <source>
        <dbReference type="ARBA" id="ARBA00015196"/>
    </source>
</evidence>
<dbReference type="Pfam" id="PF12710">
    <property type="entry name" value="HAD"/>
    <property type="match status" value="1"/>
</dbReference>
<evidence type="ECO:0000256" key="4">
    <source>
        <dbReference type="ARBA" id="ARBA00012640"/>
    </source>
</evidence>
<keyword evidence="10" id="KW-0718">Serine biosynthesis</keyword>
<dbReference type="GO" id="GO:0005737">
    <property type="term" value="C:cytoplasm"/>
    <property type="evidence" value="ECO:0007669"/>
    <property type="project" value="TreeGrafter"/>
</dbReference>
<dbReference type="SUPFAM" id="SSF56784">
    <property type="entry name" value="HAD-like"/>
    <property type="match status" value="1"/>
</dbReference>
<dbReference type="EMBL" id="AFBR01000021">
    <property type="protein sequence ID" value="EGG56052.1"/>
    <property type="molecule type" value="Genomic_DNA"/>
</dbReference>
<evidence type="ECO:0000256" key="8">
    <source>
        <dbReference type="ARBA" id="ARBA00022801"/>
    </source>
</evidence>
<feature type="domain" description="Phosphoserine phosphatase ACT" evidence="15">
    <location>
        <begin position="136"/>
        <end position="216"/>
    </location>
</feature>
<evidence type="ECO:0000256" key="3">
    <source>
        <dbReference type="ARBA" id="ARBA00009184"/>
    </source>
</evidence>
<feature type="active site" description="Nucleophile" evidence="14">
    <location>
        <position position="232"/>
    </location>
</feature>
<keyword evidence="8" id="KW-0378">Hydrolase</keyword>
<dbReference type="InterPro" id="IPR045865">
    <property type="entry name" value="ACT-like_dom_sf"/>
</dbReference>
<comment type="catalytic activity">
    <reaction evidence="13">
        <text>O-phospho-D-serine + H2O = D-serine + phosphate</text>
        <dbReference type="Rhea" id="RHEA:24873"/>
        <dbReference type="ChEBI" id="CHEBI:15377"/>
        <dbReference type="ChEBI" id="CHEBI:35247"/>
        <dbReference type="ChEBI" id="CHEBI:43474"/>
        <dbReference type="ChEBI" id="CHEBI:58680"/>
        <dbReference type="EC" id="3.1.3.3"/>
    </reaction>
</comment>
<protein>
    <recommendedName>
        <fullName evidence="5">Phosphoserine phosphatase</fullName>
        <ecNumber evidence="4">3.1.3.3</ecNumber>
    </recommendedName>
    <alternativeName>
        <fullName evidence="11">O-phosphoserine phosphohydrolase</fullName>
    </alternativeName>
</protein>
<evidence type="ECO:0000256" key="14">
    <source>
        <dbReference type="PIRSR" id="PIRSR604469-1"/>
    </source>
</evidence>
<dbReference type="GO" id="GO:0036424">
    <property type="term" value="F:L-phosphoserine phosphatase activity"/>
    <property type="evidence" value="ECO:0007669"/>
    <property type="project" value="InterPro"/>
</dbReference>
<keyword evidence="9" id="KW-0460">Magnesium</keyword>
<dbReference type="AlphaFoldDB" id="F3QRC2"/>
<dbReference type="InterPro" id="IPR049148">
    <property type="entry name" value="PSP_ACT"/>
</dbReference>
<dbReference type="SFLD" id="SFLDG01137">
    <property type="entry name" value="C1.6.1:_Phosphoserine_Phosphat"/>
    <property type="match status" value="1"/>
</dbReference>
<evidence type="ECO:0000256" key="11">
    <source>
        <dbReference type="ARBA" id="ARBA00031693"/>
    </source>
</evidence>
<dbReference type="Pfam" id="PF13740">
    <property type="entry name" value="ACT_6"/>
    <property type="match status" value="1"/>
</dbReference>
<organism evidence="16 17">
    <name type="scientific">Paraprevotella xylaniphila YIT 11841</name>
    <dbReference type="NCBI Taxonomy" id="762982"/>
    <lineage>
        <taxon>Bacteria</taxon>
        <taxon>Pseudomonadati</taxon>
        <taxon>Bacteroidota</taxon>
        <taxon>Bacteroidia</taxon>
        <taxon>Bacteroidales</taxon>
        <taxon>Prevotellaceae</taxon>
        <taxon>Paraprevotella</taxon>
    </lineage>
</organism>
<dbReference type="EC" id="3.1.3.3" evidence="4"/>
<dbReference type="SFLD" id="SFLDG01136">
    <property type="entry name" value="C1.6:_Phosphoserine_Phosphatas"/>
    <property type="match status" value="1"/>
</dbReference>
<dbReference type="eggNOG" id="COG3830">
    <property type="taxonomic scope" value="Bacteria"/>
</dbReference>
<dbReference type="HOGENOM" id="CLU_036368_1_1_10"/>
<dbReference type="Proteomes" id="UP000005546">
    <property type="component" value="Unassembled WGS sequence"/>
</dbReference>
<reference evidence="16 17" key="1">
    <citation type="submission" date="2011-02" db="EMBL/GenBank/DDBJ databases">
        <authorList>
            <person name="Weinstock G."/>
            <person name="Sodergren E."/>
            <person name="Clifton S."/>
            <person name="Fulton L."/>
            <person name="Fulton B."/>
            <person name="Courtney L."/>
            <person name="Fronick C."/>
            <person name="Harrison M."/>
            <person name="Strong C."/>
            <person name="Farmer C."/>
            <person name="Delahaunty K."/>
            <person name="Markovic C."/>
            <person name="Hall O."/>
            <person name="Minx P."/>
            <person name="Tomlinson C."/>
            <person name="Mitreva M."/>
            <person name="Hou S."/>
            <person name="Chen J."/>
            <person name="Wollam A."/>
            <person name="Pepin K.H."/>
            <person name="Johnson M."/>
            <person name="Bhonagiri V."/>
            <person name="Zhang X."/>
            <person name="Suruliraj S."/>
            <person name="Warren W."/>
            <person name="Chinwalla A."/>
            <person name="Mardis E.R."/>
            <person name="Wilson R.K."/>
        </authorList>
    </citation>
    <scope>NUCLEOTIDE SEQUENCE [LARGE SCALE GENOMIC DNA]</scope>
    <source>
        <strain evidence="16 17">YIT 11841</strain>
    </source>
</reference>
<dbReference type="PANTHER" id="PTHR43344:SF2">
    <property type="entry name" value="PHOSPHOSERINE PHOSPHATASE"/>
    <property type="match status" value="1"/>
</dbReference>
<dbReference type="CDD" id="cd04871">
    <property type="entry name" value="ACT_PSP_2"/>
    <property type="match status" value="1"/>
</dbReference>
<dbReference type="CDD" id="cd04870">
    <property type="entry name" value="ACT_PSP_1"/>
    <property type="match status" value="1"/>
</dbReference>
<evidence type="ECO:0000256" key="9">
    <source>
        <dbReference type="ARBA" id="ARBA00022842"/>
    </source>
</evidence>
<comment type="similarity">
    <text evidence="3">Belongs to the HAD-like hydrolase superfamily. SerB family.</text>
</comment>
<evidence type="ECO:0000256" key="10">
    <source>
        <dbReference type="ARBA" id="ARBA00023299"/>
    </source>
</evidence>
<dbReference type="InterPro" id="IPR050582">
    <property type="entry name" value="HAD-like_SerB"/>
</dbReference>
<dbReference type="CDD" id="cd07500">
    <property type="entry name" value="HAD_PSP"/>
    <property type="match status" value="1"/>
</dbReference>
<dbReference type="Pfam" id="PF21086">
    <property type="entry name" value="ACT_PSP_2"/>
    <property type="match status" value="1"/>
</dbReference>
<evidence type="ECO:0000313" key="16">
    <source>
        <dbReference type="EMBL" id="EGG56052.1"/>
    </source>
</evidence>
<dbReference type="Gene3D" id="3.30.70.260">
    <property type="match status" value="2"/>
</dbReference>
<keyword evidence="17" id="KW-1185">Reference proteome</keyword>
<sequence length="444" mass="50066">MGEWGRIFPAFRPYPLCFLLFCVVLQVLNGYKAMESSNTELILIRITGEDRPGLTSSIMGILARYDVTVLDIGQADIHNTLTLGLLVRAAEEYSGHVMRDLLFKASELGVNIRFYPVKKEEYADWVNMQGKNRYILTLLGRKLSALQIQAVTSVLAEQGLNIDAIKRLTGRIPLDEQRENIRACIEFSVRGTPKDRAAMQSELLKLSSELEMDFSFQLDNMYRRMRRLICFDMDSTLIETEVIDELADRAGVGEQVRAITERAMRGEIDFKESFTQRVALLKGLDVSVMEDIAQHLPITEGVDRLMFVLKQYGYKIAILSGGFTYFGNYLKNKYDIDYVYANELEIEDGKLTGRYVGEIVDGRRKAELLKLIAQVEHVHLAQTIAVGDGANDLPMLSEAGLGIAFHAKPRVVANAKQSINTMGLDGVLYFLGFKDSYLEERGKL</sequence>
<dbReference type="SFLD" id="SFLDS00003">
    <property type="entry name" value="Haloacid_Dehalogenase"/>
    <property type="match status" value="1"/>
</dbReference>
<evidence type="ECO:0000256" key="7">
    <source>
        <dbReference type="ARBA" id="ARBA00022723"/>
    </source>
</evidence>
<proteinExistence type="inferred from homology"/>
<dbReference type="NCBIfam" id="TIGR01488">
    <property type="entry name" value="HAD-SF-IB"/>
    <property type="match status" value="1"/>
</dbReference>
<evidence type="ECO:0000256" key="12">
    <source>
        <dbReference type="ARBA" id="ARBA00048138"/>
    </source>
</evidence>
<evidence type="ECO:0000256" key="13">
    <source>
        <dbReference type="ARBA" id="ARBA00048523"/>
    </source>
</evidence>
<gene>
    <name evidence="16" type="ORF">HMPREF9442_00721</name>
</gene>
<dbReference type="NCBIfam" id="TIGR00338">
    <property type="entry name" value="serB"/>
    <property type="match status" value="1"/>
</dbReference>
<keyword evidence="7" id="KW-0479">Metal-binding</keyword>
<dbReference type="SFLD" id="SFLDF00029">
    <property type="entry name" value="phosphoserine_phosphatase"/>
    <property type="match status" value="1"/>
</dbReference>
<dbReference type="eggNOG" id="COG0560">
    <property type="taxonomic scope" value="Bacteria"/>
</dbReference>
<evidence type="ECO:0000256" key="2">
    <source>
        <dbReference type="ARBA" id="ARBA00005135"/>
    </source>
</evidence>
<dbReference type="GO" id="GO:0006564">
    <property type="term" value="P:L-serine biosynthetic process"/>
    <property type="evidence" value="ECO:0007669"/>
    <property type="project" value="UniProtKB-KW"/>
</dbReference>
<name>F3QRC2_9BACT</name>
<accession>F3QRC2</accession>
<dbReference type="FunFam" id="3.40.50.1000:FF:000041">
    <property type="entry name" value="Phosphoserine phosphatase SerB"/>
    <property type="match status" value="1"/>
</dbReference>
<comment type="cofactor">
    <cofactor evidence="1">
        <name>Mg(2+)</name>
        <dbReference type="ChEBI" id="CHEBI:18420"/>
    </cofactor>
</comment>
<dbReference type="PANTHER" id="PTHR43344">
    <property type="entry name" value="PHOSPHOSERINE PHOSPHATASE"/>
    <property type="match status" value="1"/>
</dbReference>
<dbReference type="InterPro" id="IPR004469">
    <property type="entry name" value="PSP"/>
</dbReference>
<dbReference type="SUPFAM" id="SSF55021">
    <property type="entry name" value="ACT-like"/>
    <property type="match status" value="2"/>
</dbReference>
<evidence type="ECO:0000259" key="15">
    <source>
        <dbReference type="Pfam" id="PF21086"/>
    </source>
</evidence>
<comment type="pathway">
    <text evidence="2">Amino-acid biosynthesis; L-serine biosynthesis; L-serine from 3-phospho-D-glycerate: step 3/3.</text>
</comment>
<comment type="catalytic activity">
    <reaction evidence="12">
        <text>O-phospho-L-serine + H2O = L-serine + phosphate</text>
        <dbReference type="Rhea" id="RHEA:21208"/>
        <dbReference type="ChEBI" id="CHEBI:15377"/>
        <dbReference type="ChEBI" id="CHEBI:33384"/>
        <dbReference type="ChEBI" id="CHEBI:43474"/>
        <dbReference type="ChEBI" id="CHEBI:57524"/>
        <dbReference type="EC" id="3.1.3.3"/>
    </reaction>
</comment>
<dbReference type="UniPathway" id="UPA00135">
    <property type="reaction ID" value="UER00198"/>
</dbReference>
<evidence type="ECO:0000256" key="6">
    <source>
        <dbReference type="ARBA" id="ARBA00022605"/>
    </source>
</evidence>
<keyword evidence="6" id="KW-0028">Amino-acid biosynthesis</keyword>
<feature type="active site" description="Proton donor" evidence="14">
    <location>
        <position position="234"/>
    </location>
</feature>
<evidence type="ECO:0000313" key="17">
    <source>
        <dbReference type="Proteomes" id="UP000005546"/>
    </source>
</evidence>
<dbReference type="Gene3D" id="3.40.50.1000">
    <property type="entry name" value="HAD superfamily/HAD-like"/>
    <property type="match status" value="1"/>
</dbReference>
<dbReference type="GO" id="GO:0000287">
    <property type="term" value="F:magnesium ion binding"/>
    <property type="evidence" value="ECO:0007669"/>
    <property type="project" value="TreeGrafter"/>
</dbReference>
<evidence type="ECO:0000256" key="1">
    <source>
        <dbReference type="ARBA" id="ARBA00001946"/>
    </source>
</evidence>
<dbReference type="InterPro" id="IPR036412">
    <property type="entry name" value="HAD-like_sf"/>
</dbReference>
<comment type="caution">
    <text evidence="16">The sequence shown here is derived from an EMBL/GenBank/DDBJ whole genome shotgun (WGS) entry which is preliminary data.</text>
</comment>
<dbReference type="InterPro" id="IPR023214">
    <property type="entry name" value="HAD_sf"/>
</dbReference>
<dbReference type="STRING" id="762982.HMPREF9442_00721"/>